<gene>
    <name evidence="1" type="ORF">QFC22_006698</name>
</gene>
<evidence type="ECO:0000313" key="1">
    <source>
        <dbReference type="EMBL" id="KAJ9110599.1"/>
    </source>
</evidence>
<protein>
    <submittedName>
        <fullName evidence="1">Uncharacterized protein</fullName>
    </submittedName>
</protein>
<name>A0ACC2WHB8_9TREE</name>
<reference evidence="1" key="1">
    <citation type="submission" date="2023-04" db="EMBL/GenBank/DDBJ databases">
        <title>Draft Genome sequencing of Naganishia species isolated from polar environments using Oxford Nanopore Technology.</title>
        <authorList>
            <person name="Leo P."/>
            <person name="Venkateswaran K."/>
        </authorList>
    </citation>
    <scope>NUCLEOTIDE SEQUENCE</scope>
    <source>
        <strain evidence="1">MNA-CCFEE 5425</strain>
    </source>
</reference>
<comment type="caution">
    <text evidence="1">The sequence shown here is derived from an EMBL/GenBank/DDBJ whole genome shotgun (WGS) entry which is preliminary data.</text>
</comment>
<dbReference type="Proteomes" id="UP001243375">
    <property type="component" value="Unassembled WGS sequence"/>
</dbReference>
<organism evidence="1 2">
    <name type="scientific">Naganishia vaughanmartiniae</name>
    <dbReference type="NCBI Taxonomy" id="1424756"/>
    <lineage>
        <taxon>Eukaryota</taxon>
        <taxon>Fungi</taxon>
        <taxon>Dikarya</taxon>
        <taxon>Basidiomycota</taxon>
        <taxon>Agaricomycotina</taxon>
        <taxon>Tremellomycetes</taxon>
        <taxon>Filobasidiales</taxon>
        <taxon>Filobasidiaceae</taxon>
        <taxon>Naganishia</taxon>
    </lineage>
</organism>
<feature type="non-terminal residue" evidence="1">
    <location>
        <position position="1"/>
    </location>
</feature>
<keyword evidence="2" id="KW-1185">Reference proteome</keyword>
<evidence type="ECO:0000313" key="2">
    <source>
        <dbReference type="Proteomes" id="UP001243375"/>
    </source>
</evidence>
<dbReference type="EMBL" id="JASBWU010000037">
    <property type="protein sequence ID" value="KAJ9110599.1"/>
    <property type="molecule type" value="Genomic_DNA"/>
</dbReference>
<accession>A0ACC2WHB8</accession>
<sequence>YQQEVDQRHRAHSGEARFRPAPEYGQILHFIEFHYLDKLHVCALIRPAQTSEWIRQIPNSPGEVFGSAFLQVLDARLILAPAGRVKVRLVPERFVVLETSMGGVLPELLDDEDEEDEEDEEDDEREEEQETRFPR</sequence>
<proteinExistence type="predicted"/>